<sequence length="92" mass="10041">MDNSKLWIKRLLHTAAILAATSMAVKLAGANPHFSPTSREAFLLVNLSWGFGVSILLVYLLSTFALKRPVAMIALMGCVMMLILGGFLYWVG</sequence>
<reference key="2">
    <citation type="submission" date="2011-04" db="EMBL/GenBank/DDBJ databases">
        <title>Complete sequence of chromosome of Haliscomenobacter hydrossis DSM 1100.</title>
        <authorList>
            <consortium name="US DOE Joint Genome Institute (JGI-PGF)"/>
            <person name="Lucas S."/>
            <person name="Han J."/>
            <person name="Lapidus A."/>
            <person name="Bruce D."/>
            <person name="Goodwin L."/>
            <person name="Pitluck S."/>
            <person name="Peters L."/>
            <person name="Kyrpides N."/>
            <person name="Mavromatis K."/>
            <person name="Ivanova N."/>
            <person name="Ovchinnikova G."/>
            <person name="Pagani I."/>
            <person name="Daligault H."/>
            <person name="Detter J.C."/>
            <person name="Han C."/>
            <person name="Land M."/>
            <person name="Hauser L."/>
            <person name="Markowitz V."/>
            <person name="Cheng J.-F."/>
            <person name="Hugenholtz P."/>
            <person name="Woyke T."/>
            <person name="Wu D."/>
            <person name="Verbarg S."/>
            <person name="Frueling A."/>
            <person name="Brambilla E."/>
            <person name="Klenk H.-P."/>
            <person name="Eisen J.A."/>
        </authorList>
    </citation>
    <scope>NUCLEOTIDE SEQUENCE</scope>
    <source>
        <strain>DSM 1100</strain>
    </source>
</reference>
<evidence type="ECO:0000313" key="3">
    <source>
        <dbReference type="Proteomes" id="UP000008461"/>
    </source>
</evidence>
<evidence type="ECO:0000313" key="2">
    <source>
        <dbReference type="EMBL" id="AEE50020.1"/>
    </source>
</evidence>
<evidence type="ECO:0000256" key="1">
    <source>
        <dbReference type="SAM" id="Phobius"/>
    </source>
</evidence>
<name>F4KRR6_HALH1</name>
<feature type="transmembrane region" description="Helical" evidence="1">
    <location>
        <begin position="40"/>
        <end position="61"/>
    </location>
</feature>
<organism evidence="2 3">
    <name type="scientific">Haliscomenobacter hydrossis (strain ATCC 27775 / DSM 1100 / LMG 10767 / O)</name>
    <dbReference type="NCBI Taxonomy" id="760192"/>
    <lineage>
        <taxon>Bacteria</taxon>
        <taxon>Pseudomonadati</taxon>
        <taxon>Bacteroidota</taxon>
        <taxon>Saprospiria</taxon>
        <taxon>Saprospirales</taxon>
        <taxon>Haliscomenobacteraceae</taxon>
        <taxon>Haliscomenobacter</taxon>
    </lineage>
</organism>
<dbReference type="KEGG" id="hhy:Halhy_2135"/>
<dbReference type="RefSeq" id="WP_013764573.1">
    <property type="nucleotide sequence ID" value="NC_015510.1"/>
</dbReference>
<gene>
    <name evidence="2" type="ordered locus">Halhy_2135</name>
</gene>
<feature type="transmembrane region" description="Helical" evidence="1">
    <location>
        <begin position="73"/>
        <end position="91"/>
    </location>
</feature>
<dbReference type="EMBL" id="CP002691">
    <property type="protein sequence ID" value="AEE50020.1"/>
    <property type="molecule type" value="Genomic_DNA"/>
</dbReference>
<keyword evidence="1" id="KW-0472">Membrane</keyword>
<keyword evidence="1" id="KW-1133">Transmembrane helix</keyword>
<protein>
    <submittedName>
        <fullName evidence="2">Uncharacterized protein</fullName>
    </submittedName>
</protein>
<dbReference type="HOGENOM" id="CLU_2409176_0_0_10"/>
<proteinExistence type="predicted"/>
<dbReference type="STRING" id="760192.Halhy_2135"/>
<dbReference type="Proteomes" id="UP000008461">
    <property type="component" value="Chromosome"/>
</dbReference>
<dbReference type="AlphaFoldDB" id="F4KRR6"/>
<reference evidence="2 3" key="1">
    <citation type="journal article" date="2011" name="Stand. Genomic Sci.">
        <title>Complete genome sequence of Haliscomenobacter hydrossis type strain (O).</title>
        <authorList>
            <consortium name="US DOE Joint Genome Institute (JGI-PGF)"/>
            <person name="Daligault H."/>
            <person name="Lapidus A."/>
            <person name="Zeytun A."/>
            <person name="Nolan M."/>
            <person name="Lucas S."/>
            <person name="Del Rio T.G."/>
            <person name="Tice H."/>
            <person name="Cheng J.F."/>
            <person name="Tapia R."/>
            <person name="Han C."/>
            <person name="Goodwin L."/>
            <person name="Pitluck S."/>
            <person name="Liolios K."/>
            <person name="Pagani I."/>
            <person name="Ivanova N."/>
            <person name="Huntemann M."/>
            <person name="Mavromatis K."/>
            <person name="Mikhailova N."/>
            <person name="Pati A."/>
            <person name="Chen A."/>
            <person name="Palaniappan K."/>
            <person name="Land M."/>
            <person name="Hauser L."/>
            <person name="Brambilla E.M."/>
            <person name="Rohde M."/>
            <person name="Verbarg S."/>
            <person name="Goker M."/>
            <person name="Bristow J."/>
            <person name="Eisen J.A."/>
            <person name="Markowitz V."/>
            <person name="Hugenholtz P."/>
            <person name="Kyrpides N.C."/>
            <person name="Klenk H.P."/>
            <person name="Woyke T."/>
        </authorList>
    </citation>
    <scope>NUCLEOTIDE SEQUENCE [LARGE SCALE GENOMIC DNA]</scope>
    <source>
        <strain evidence="3">ATCC 27775 / DSM 1100 / LMG 10767 / O</strain>
    </source>
</reference>
<keyword evidence="3" id="KW-1185">Reference proteome</keyword>
<accession>F4KRR6</accession>
<keyword evidence="1" id="KW-0812">Transmembrane</keyword>